<evidence type="ECO:0000313" key="3">
    <source>
        <dbReference type="Proteomes" id="UP000184188"/>
    </source>
</evidence>
<sequence>MLSYHRVLQIFGRSIRDKTLECDCDIHPWEIMIDGKTWPGKIRLIAFVDVFFVISYAANDGFIKGIIIYKDPKALVTLNGMGPKLERDIDANEKNDNKRNDNDSNKENDSAKTSQAESDKVRWDDADSDWDEDEQGGESDSDSGFDSEDSDWDLDDATEDNKEKKAVKLFKFRERSIYTVQSLGHEIGMRATYATTEIRKYTVEITRPSGWAMSRRMKRGLKQHGIGRMIQDVIQCGLITNAQFIGHMTGWLVTGGRWNDTLQKTFQALGGADAAGRQALSNEKI</sequence>
<dbReference type="Proteomes" id="UP000184188">
    <property type="component" value="Unassembled WGS sequence"/>
</dbReference>
<feature type="region of interest" description="Disordered" evidence="1">
    <location>
        <begin position="86"/>
        <end position="158"/>
    </location>
</feature>
<evidence type="ECO:0000313" key="2">
    <source>
        <dbReference type="EMBL" id="OJJ42096.1"/>
    </source>
</evidence>
<dbReference type="EMBL" id="KV878369">
    <property type="protein sequence ID" value="OJJ42096.1"/>
    <property type="molecule type" value="Genomic_DNA"/>
</dbReference>
<dbReference type="VEuPathDB" id="FungiDB:ASPZODRAFT_137487"/>
<dbReference type="AlphaFoldDB" id="A0A1L9S4K5"/>
<feature type="compositionally biased region" description="Basic and acidic residues" evidence="1">
    <location>
        <begin position="86"/>
        <end position="110"/>
    </location>
</feature>
<organism evidence="2 3">
    <name type="scientific">Penicilliopsis zonata CBS 506.65</name>
    <dbReference type="NCBI Taxonomy" id="1073090"/>
    <lineage>
        <taxon>Eukaryota</taxon>
        <taxon>Fungi</taxon>
        <taxon>Dikarya</taxon>
        <taxon>Ascomycota</taxon>
        <taxon>Pezizomycotina</taxon>
        <taxon>Eurotiomycetes</taxon>
        <taxon>Eurotiomycetidae</taxon>
        <taxon>Eurotiales</taxon>
        <taxon>Aspergillaceae</taxon>
        <taxon>Penicilliopsis</taxon>
    </lineage>
</organism>
<dbReference type="GeneID" id="34610804"/>
<keyword evidence="3" id="KW-1185">Reference proteome</keyword>
<dbReference type="OrthoDB" id="5227693at2759"/>
<feature type="compositionally biased region" description="Acidic residues" evidence="1">
    <location>
        <begin position="126"/>
        <end position="158"/>
    </location>
</feature>
<gene>
    <name evidence="2" type="ORF">ASPZODRAFT_137487</name>
</gene>
<dbReference type="RefSeq" id="XP_022576606.1">
    <property type="nucleotide sequence ID" value="XM_022724339.1"/>
</dbReference>
<protein>
    <submittedName>
        <fullName evidence="2">Uncharacterized protein</fullName>
    </submittedName>
</protein>
<name>A0A1L9S4K5_9EURO</name>
<evidence type="ECO:0000256" key="1">
    <source>
        <dbReference type="SAM" id="MobiDB-lite"/>
    </source>
</evidence>
<accession>A0A1L9S4K5</accession>
<reference evidence="3" key="1">
    <citation type="journal article" date="2017" name="Genome Biol.">
        <title>Comparative genomics reveals high biological diversity and specific adaptations in the industrially and medically important fungal genus Aspergillus.</title>
        <authorList>
            <person name="de Vries R.P."/>
            <person name="Riley R."/>
            <person name="Wiebenga A."/>
            <person name="Aguilar-Osorio G."/>
            <person name="Amillis S."/>
            <person name="Uchima C.A."/>
            <person name="Anderluh G."/>
            <person name="Asadollahi M."/>
            <person name="Askin M."/>
            <person name="Barry K."/>
            <person name="Battaglia E."/>
            <person name="Bayram O."/>
            <person name="Benocci T."/>
            <person name="Braus-Stromeyer S.A."/>
            <person name="Caldana C."/>
            <person name="Canovas D."/>
            <person name="Cerqueira G.C."/>
            <person name="Chen F."/>
            <person name="Chen W."/>
            <person name="Choi C."/>
            <person name="Clum A."/>
            <person name="Dos Santos R.A."/>
            <person name="Damasio A.R."/>
            <person name="Diallinas G."/>
            <person name="Emri T."/>
            <person name="Fekete E."/>
            <person name="Flipphi M."/>
            <person name="Freyberg S."/>
            <person name="Gallo A."/>
            <person name="Gournas C."/>
            <person name="Habgood R."/>
            <person name="Hainaut M."/>
            <person name="Harispe M.L."/>
            <person name="Henrissat B."/>
            <person name="Hilden K.S."/>
            <person name="Hope R."/>
            <person name="Hossain A."/>
            <person name="Karabika E."/>
            <person name="Karaffa L."/>
            <person name="Karanyi Z."/>
            <person name="Krasevec N."/>
            <person name="Kuo A."/>
            <person name="Kusch H."/>
            <person name="LaButti K."/>
            <person name="Lagendijk E.L."/>
            <person name="Lapidus A."/>
            <person name="Levasseur A."/>
            <person name="Lindquist E."/>
            <person name="Lipzen A."/>
            <person name="Logrieco A.F."/>
            <person name="MacCabe A."/>
            <person name="Maekelae M.R."/>
            <person name="Malavazi I."/>
            <person name="Melin P."/>
            <person name="Meyer V."/>
            <person name="Mielnichuk N."/>
            <person name="Miskei M."/>
            <person name="Molnar A.P."/>
            <person name="Mule G."/>
            <person name="Ngan C.Y."/>
            <person name="Orejas M."/>
            <person name="Orosz E."/>
            <person name="Ouedraogo J.P."/>
            <person name="Overkamp K.M."/>
            <person name="Park H.-S."/>
            <person name="Perrone G."/>
            <person name="Piumi F."/>
            <person name="Punt P.J."/>
            <person name="Ram A.F."/>
            <person name="Ramon A."/>
            <person name="Rauscher S."/>
            <person name="Record E."/>
            <person name="Riano-Pachon D.M."/>
            <person name="Robert V."/>
            <person name="Roehrig J."/>
            <person name="Ruller R."/>
            <person name="Salamov A."/>
            <person name="Salih N.S."/>
            <person name="Samson R.A."/>
            <person name="Sandor E."/>
            <person name="Sanguinetti M."/>
            <person name="Schuetze T."/>
            <person name="Sepcic K."/>
            <person name="Shelest E."/>
            <person name="Sherlock G."/>
            <person name="Sophianopoulou V."/>
            <person name="Squina F.M."/>
            <person name="Sun H."/>
            <person name="Susca A."/>
            <person name="Todd R.B."/>
            <person name="Tsang A."/>
            <person name="Unkles S.E."/>
            <person name="van de Wiele N."/>
            <person name="van Rossen-Uffink D."/>
            <person name="Oliveira J.V."/>
            <person name="Vesth T.C."/>
            <person name="Visser J."/>
            <person name="Yu J.-H."/>
            <person name="Zhou M."/>
            <person name="Andersen M.R."/>
            <person name="Archer D.B."/>
            <person name="Baker S.E."/>
            <person name="Benoit I."/>
            <person name="Brakhage A.A."/>
            <person name="Braus G.H."/>
            <person name="Fischer R."/>
            <person name="Frisvad J.C."/>
            <person name="Goldman G.H."/>
            <person name="Houbraken J."/>
            <person name="Oakley B."/>
            <person name="Pocsi I."/>
            <person name="Scazzocchio C."/>
            <person name="Seiboth B."/>
            <person name="vanKuyk P.A."/>
            <person name="Wortman J."/>
            <person name="Dyer P.S."/>
            <person name="Grigoriev I.V."/>
        </authorList>
    </citation>
    <scope>NUCLEOTIDE SEQUENCE [LARGE SCALE GENOMIC DNA]</scope>
    <source>
        <strain evidence="3">CBS 506.65</strain>
    </source>
</reference>
<proteinExistence type="predicted"/>